<feature type="transmembrane region" description="Helical" evidence="6">
    <location>
        <begin position="408"/>
        <end position="434"/>
    </location>
</feature>
<reference evidence="7 8" key="1">
    <citation type="submission" date="2023-06" db="EMBL/GenBank/DDBJ databases">
        <title>Thiopseudomonas sp. CY1220 draft genome sequence.</title>
        <authorList>
            <person name="Zhao G."/>
            <person name="An M."/>
        </authorList>
    </citation>
    <scope>NUCLEOTIDE SEQUENCE [LARGE SCALE GENOMIC DNA]</scope>
    <source>
        <strain evidence="7 8">CY1220</strain>
    </source>
</reference>
<dbReference type="InterPro" id="IPR036259">
    <property type="entry name" value="MFS_trans_sf"/>
</dbReference>
<evidence type="ECO:0000256" key="3">
    <source>
        <dbReference type="ARBA" id="ARBA00022692"/>
    </source>
</evidence>
<protein>
    <submittedName>
        <fullName evidence="7">AmpG family muropeptide MFS transporter</fullName>
    </submittedName>
</protein>
<keyword evidence="5 6" id="KW-0472">Membrane</keyword>
<dbReference type="SUPFAM" id="SSF103473">
    <property type="entry name" value="MFS general substrate transporter"/>
    <property type="match status" value="1"/>
</dbReference>
<keyword evidence="8" id="KW-1185">Reference proteome</keyword>
<evidence type="ECO:0000313" key="7">
    <source>
        <dbReference type="EMBL" id="MDM7856977.1"/>
    </source>
</evidence>
<dbReference type="Gene3D" id="1.20.1250.20">
    <property type="entry name" value="MFS general substrate transporter like domains"/>
    <property type="match status" value="2"/>
</dbReference>
<comment type="subcellular location">
    <subcellularLocation>
        <location evidence="1">Membrane</location>
        <topology evidence="1">Multi-pass membrane protein</topology>
    </subcellularLocation>
</comment>
<keyword evidence="4 6" id="KW-1133">Transmembrane helix</keyword>
<accession>A0ABT7SLA9</accession>
<evidence type="ECO:0000256" key="2">
    <source>
        <dbReference type="ARBA" id="ARBA00022448"/>
    </source>
</evidence>
<proteinExistence type="predicted"/>
<feature type="transmembrane region" description="Helical" evidence="6">
    <location>
        <begin position="446"/>
        <end position="464"/>
    </location>
</feature>
<gene>
    <name evidence="7" type="ORF">QEZ41_01590</name>
</gene>
<comment type="caution">
    <text evidence="7">The sequence shown here is derived from an EMBL/GenBank/DDBJ whole genome shotgun (WGS) entry which is preliminary data.</text>
</comment>
<name>A0ABT7SLA9_9GAMM</name>
<evidence type="ECO:0000256" key="1">
    <source>
        <dbReference type="ARBA" id="ARBA00004141"/>
    </source>
</evidence>
<evidence type="ECO:0000256" key="4">
    <source>
        <dbReference type="ARBA" id="ARBA00022989"/>
    </source>
</evidence>
<organism evidence="7 8">
    <name type="scientific">Thiopseudomonas acetoxidans</name>
    <dbReference type="NCBI Taxonomy" id="3041622"/>
    <lineage>
        <taxon>Bacteria</taxon>
        <taxon>Pseudomonadati</taxon>
        <taxon>Pseudomonadota</taxon>
        <taxon>Gammaproteobacteria</taxon>
        <taxon>Pseudomonadales</taxon>
        <taxon>Pseudomonadaceae</taxon>
        <taxon>Thiopseudomonas</taxon>
    </lineage>
</organism>
<dbReference type="PANTHER" id="PTHR12778:SF10">
    <property type="entry name" value="MAJOR FACILITATOR SUPERFAMILY DOMAIN-CONTAINING PROTEIN 3"/>
    <property type="match status" value="1"/>
</dbReference>
<keyword evidence="3 6" id="KW-0812">Transmembrane</keyword>
<feature type="transmembrane region" description="Helical" evidence="6">
    <location>
        <begin position="193"/>
        <end position="211"/>
    </location>
</feature>
<dbReference type="InterPro" id="IPR004752">
    <property type="entry name" value="AmpG_permease/AT-1"/>
</dbReference>
<feature type="transmembrane region" description="Helical" evidence="6">
    <location>
        <begin position="12"/>
        <end position="32"/>
    </location>
</feature>
<feature type="transmembrane region" description="Helical" evidence="6">
    <location>
        <begin position="90"/>
        <end position="107"/>
    </location>
</feature>
<feature type="transmembrane region" description="Helical" evidence="6">
    <location>
        <begin position="52"/>
        <end position="69"/>
    </location>
</feature>
<feature type="transmembrane region" description="Helical" evidence="6">
    <location>
        <begin position="358"/>
        <end position="376"/>
    </location>
</feature>
<feature type="transmembrane region" description="Helical" evidence="6">
    <location>
        <begin position="276"/>
        <end position="294"/>
    </location>
</feature>
<feature type="transmembrane region" description="Helical" evidence="6">
    <location>
        <begin position="315"/>
        <end position="338"/>
    </location>
</feature>
<feature type="transmembrane region" description="Helical" evidence="6">
    <location>
        <begin position="232"/>
        <end position="253"/>
    </location>
</feature>
<dbReference type="PANTHER" id="PTHR12778">
    <property type="entry name" value="SOLUTE CARRIER FAMILY 33 ACETYL-COA TRANSPORTER -RELATED"/>
    <property type="match status" value="1"/>
</dbReference>
<feature type="transmembrane region" description="Helical" evidence="6">
    <location>
        <begin position="476"/>
        <end position="495"/>
    </location>
</feature>
<evidence type="ECO:0000256" key="5">
    <source>
        <dbReference type="ARBA" id="ARBA00023136"/>
    </source>
</evidence>
<dbReference type="InterPro" id="IPR011701">
    <property type="entry name" value="MFS"/>
</dbReference>
<feature type="transmembrane region" description="Helical" evidence="6">
    <location>
        <begin position="113"/>
        <end position="130"/>
    </location>
</feature>
<dbReference type="NCBIfam" id="TIGR00901">
    <property type="entry name" value="2A0125"/>
    <property type="match status" value="1"/>
</dbReference>
<keyword evidence="2" id="KW-0813">Transport</keyword>
<dbReference type="EMBL" id="JAUCDY010000001">
    <property type="protein sequence ID" value="MDM7856977.1"/>
    <property type="molecule type" value="Genomic_DNA"/>
</dbReference>
<dbReference type="Pfam" id="PF07690">
    <property type="entry name" value="MFS_1"/>
    <property type="match status" value="1"/>
</dbReference>
<evidence type="ECO:0000313" key="8">
    <source>
        <dbReference type="Proteomes" id="UP001241056"/>
    </source>
</evidence>
<dbReference type="Proteomes" id="UP001241056">
    <property type="component" value="Unassembled WGS sequence"/>
</dbReference>
<dbReference type="RefSeq" id="WP_289409713.1">
    <property type="nucleotide sequence ID" value="NZ_JAUCDY010000001.1"/>
</dbReference>
<evidence type="ECO:0000256" key="6">
    <source>
        <dbReference type="SAM" id="Phobius"/>
    </source>
</evidence>
<sequence length="501" mass="54826">MTANGWREALKAYATPASLALLLLGFAAGLPYMLVFSTLSVWLREAGVARETIGFASLIGLAYAFKWVWSPLLDQWRLPLLGFLGRRRSWLVLSQLLVALGLAGMAFSNPQTHLATLIALAVLVAFASATQDISIDAYRLEIAEDKQQAALAASYMTGYRVAALLATAGALYFAEWFGSSGLQYRHSAWASTYLLFALLMLPGLLTTLWMREPKVEIGTDGTRAQYALMHQLSSVIVLIVLLVSVPAMATQYYNTNFQLLISGQQNLADLFFTDRAFLRALLYSIITVLCLSPIGRRGLTPVLTPVNDFIARYRWQALLLLGLVATYRMSDTVMGVMANVFYIDQGFSKDQIASVSKVFGLIMTLFGAGAGGVLIMRFGIMPILLLGGIASAATNIMFAMLTDMGAHMPMLMVTISCDNFSAGLATAAFVAYLSSLTNLKFSASQYALLSSIMLLLPRLIGGYSGVMVDKLGYENFFYLTALLGVPTVILIVWQWRLDRRK</sequence>
<feature type="transmembrane region" description="Helical" evidence="6">
    <location>
        <begin position="151"/>
        <end position="173"/>
    </location>
</feature>
<feature type="transmembrane region" description="Helical" evidence="6">
    <location>
        <begin position="383"/>
        <end position="402"/>
    </location>
</feature>